<proteinExistence type="predicted"/>
<dbReference type="Proteomes" id="UP001212499">
    <property type="component" value="Unassembled WGS sequence"/>
</dbReference>
<evidence type="ECO:0000259" key="1">
    <source>
        <dbReference type="Pfam" id="PF13470"/>
    </source>
</evidence>
<dbReference type="RefSeq" id="WP_271731851.1">
    <property type="nucleotide sequence ID" value="NZ_JANQDP010000069.1"/>
</dbReference>
<name>A0ABT5AP75_9CYAN</name>
<dbReference type="EMBL" id="JAQMUH010000069">
    <property type="protein sequence ID" value="MDB9539115.1"/>
    <property type="molecule type" value="Genomic_DNA"/>
</dbReference>
<evidence type="ECO:0000313" key="2">
    <source>
        <dbReference type="EMBL" id="MDB9539115.1"/>
    </source>
</evidence>
<keyword evidence="3" id="KW-1185">Reference proteome</keyword>
<comment type="caution">
    <text evidence="2">The sequence shown here is derived from an EMBL/GenBank/DDBJ whole genome shotgun (WGS) entry which is preliminary data.</text>
</comment>
<gene>
    <name evidence="2" type="ORF">PN457_05475</name>
</gene>
<dbReference type="InterPro" id="IPR002716">
    <property type="entry name" value="PIN_dom"/>
</dbReference>
<feature type="domain" description="PIN" evidence="1">
    <location>
        <begin position="9"/>
        <end position="64"/>
    </location>
</feature>
<reference evidence="2 3" key="1">
    <citation type="submission" date="2023-01" db="EMBL/GenBank/DDBJ databases">
        <title>Genomes from the Australian National Cyanobacteria Reference Collection.</title>
        <authorList>
            <person name="Willis A."/>
            <person name="Lee E.M.F."/>
        </authorList>
    </citation>
    <scope>NUCLEOTIDE SEQUENCE [LARGE SCALE GENOMIC DNA]</scope>
    <source>
        <strain evidence="2 3">CS-1033</strain>
    </source>
</reference>
<sequence>MTEQAPLHLVIDTNIVLEGLTKQGGASGLIIEAWLGELFIVHISTAIAYEYQDVLTRKLWAKQFLGLTVLSPVELILKLTGDQ</sequence>
<protein>
    <submittedName>
        <fullName evidence="2">PIN domain-containing protein</fullName>
    </submittedName>
</protein>
<accession>A0ABT5AP75</accession>
<evidence type="ECO:0000313" key="3">
    <source>
        <dbReference type="Proteomes" id="UP001212499"/>
    </source>
</evidence>
<organism evidence="2 3">
    <name type="scientific">Anabaenopsis arnoldii</name>
    <dbReference type="NCBI Taxonomy" id="2152938"/>
    <lineage>
        <taxon>Bacteria</taxon>
        <taxon>Bacillati</taxon>
        <taxon>Cyanobacteriota</taxon>
        <taxon>Cyanophyceae</taxon>
        <taxon>Nostocales</taxon>
        <taxon>Nodulariaceae</taxon>
        <taxon>Anabaenopsis</taxon>
    </lineage>
</organism>
<dbReference type="Pfam" id="PF13470">
    <property type="entry name" value="PIN_3"/>
    <property type="match status" value="1"/>
</dbReference>